<sequence length="402" mass="46281">MAGACLTFEQQKCILKWFMRFDNAIEVQRQWRREYETEPPTSLTIKRIIDKFEAHGMICDIHKGRSGRLHTALSAFVLERFVTSPQKSATQCALYSPTEDSTEDEKTKFYTQLSEECERISYYDMLIVLGDFNAKIGIEDFLKDIAGWFTLHLETNANGKLLSQLAAAHNLIIKSTCFEHKKIHKGTWKIPGTEDVNQIHHLLISRRDSSTIIDVKTARGLNCDSDHFMTWCVYKDENGELIGNKDDIIKRWAELFQEVLQEKEVEPPDELDVQIAIEKQKNNRAPGEDSLTAELFKHEGRCLTKEIHALITFIWENERMPEVWNSSIICPIFKKGNITECKNYGGIMLLDVIYKVLFSIILNKVNKYAENILEDSQCGFRQERSTKEQICNVSNNGKVSGI</sequence>
<keyword evidence="3" id="KW-1185">Reference proteome</keyword>
<evidence type="ECO:0000313" key="2">
    <source>
        <dbReference type="EMBL" id="KAJ4437402.1"/>
    </source>
</evidence>
<gene>
    <name evidence="2" type="ORF">ANN_17546</name>
</gene>
<dbReference type="PANTHER" id="PTHR19446">
    <property type="entry name" value="REVERSE TRANSCRIPTASES"/>
    <property type="match status" value="1"/>
</dbReference>
<evidence type="ECO:0000259" key="1">
    <source>
        <dbReference type="Pfam" id="PF16087"/>
    </source>
</evidence>
<accession>A0ABQ8SUQ3</accession>
<dbReference type="InterPro" id="IPR032135">
    <property type="entry name" value="DUF4817"/>
</dbReference>
<name>A0ABQ8SUQ3_PERAM</name>
<dbReference type="SUPFAM" id="SSF56219">
    <property type="entry name" value="DNase I-like"/>
    <property type="match status" value="1"/>
</dbReference>
<dbReference type="Gene3D" id="3.60.10.10">
    <property type="entry name" value="Endonuclease/exonuclease/phosphatase"/>
    <property type="match status" value="1"/>
</dbReference>
<dbReference type="SUPFAM" id="SSF56672">
    <property type="entry name" value="DNA/RNA polymerases"/>
    <property type="match status" value="1"/>
</dbReference>
<comment type="caution">
    <text evidence="2">The sequence shown here is derived from an EMBL/GenBank/DDBJ whole genome shotgun (WGS) entry which is preliminary data.</text>
</comment>
<protein>
    <recommendedName>
        <fullName evidence="1">DUF4817 domain-containing protein</fullName>
    </recommendedName>
</protein>
<reference evidence="2 3" key="1">
    <citation type="journal article" date="2022" name="Allergy">
        <title>Genome assembly and annotation of Periplaneta americana reveal a comprehensive cockroach allergen profile.</title>
        <authorList>
            <person name="Wang L."/>
            <person name="Xiong Q."/>
            <person name="Saelim N."/>
            <person name="Wang L."/>
            <person name="Nong W."/>
            <person name="Wan A.T."/>
            <person name="Shi M."/>
            <person name="Liu X."/>
            <person name="Cao Q."/>
            <person name="Hui J.H.L."/>
            <person name="Sookrung N."/>
            <person name="Leung T.F."/>
            <person name="Tungtrongchitr A."/>
            <person name="Tsui S.K.W."/>
        </authorList>
    </citation>
    <scope>NUCLEOTIDE SEQUENCE [LARGE SCALE GENOMIC DNA]</scope>
    <source>
        <strain evidence="2">PWHHKU_190912</strain>
    </source>
</reference>
<dbReference type="Proteomes" id="UP001148838">
    <property type="component" value="Unassembled WGS sequence"/>
</dbReference>
<dbReference type="Pfam" id="PF16087">
    <property type="entry name" value="DUF4817"/>
    <property type="match status" value="1"/>
</dbReference>
<organism evidence="2 3">
    <name type="scientific">Periplaneta americana</name>
    <name type="common">American cockroach</name>
    <name type="synonym">Blatta americana</name>
    <dbReference type="NCBI Taxonomy" id="6978"/>
    <lineage>
        <taxon>Eukaryota</taxon>
        <taxon>Metazoa</taxon>
        <taxon>Ecdysozoa</taxon>
        <taxon>Arthropoda</taxon>
        <taxon>Hexapoda</taxon>
        <taxon>Insecta</taxon>
        <taxon>Pterygota</taxon>
        <taxon>Neoptera</taxon>
        <taxon>Polyneoptera</taxon>
        <taxon>Dictyoptera</taxon>
        <taxon>Blattodea</taxon>
        <taxon>Blattoidea</taxon>
        <taxon>Blattidae</taxon>
        <taxon>Blattinae</taxon>
        <taxon>Periplaneta</taxon>
    </lineage>
</organism>
<dbReference type="EMBL" id="JAJSOF020000021">
    <property type="protein sequence ID" value="KAJ4437402.1"/>
    <property type="molecule type" value="Genomic_DNA"/>
</dbReference>
<dbReference type="InterPro" id="IPR036691">
    <property type="entry name" value="Endo/exonu/phosph_ase_sf"/>
</dbReference>
<feature type="domain" description="DUF4817" evidence="1">
    <location>
        <begin position="7"/>
        <end position="57"/>
    </location>
</feature>
<proteinExistence type="predicted"/>
<dbReference type="InterPro" id="IPR043502">
    <property type="entry name" value="DNA/RNA_pol_sf"/>
</dbReference>
<evidence type="ECO:0000313" key="3">
    <source>
        <dbReference type="Proteomes" id="UP001148838"/>
    </source>
</evidence>